<dbReference type="Proteomes" id="UP001567538">
    <property type="component" value="Unassembled WGS sequence"/>
</dbReference>
<evidence type="ECO:0000256" key="1">
    <source>
        <dbReference type="ARBA" id="ARBA00023004"/>
    </source>
</evidence>
<dbReference type="InterPro" id="IPR050067">
    <property type="entry name" value="IPM_dehydratase_rel_enz"/>
</dbReference>
<dbReference type="EMBL" id="JBEAFC010000009">
    <property type="protein sequence ID" value="KAL1540625.1"/>
    <property type="molecule type" value="Genomic_DNA"/>
</dbReference>
<dbReference type="InterPro" id="IPR036008">
    <property type="entry name" value="Aconitase_4Fe-4S_dom"/>
</dbReference>
<keyword evidence="1" id="KW-0408">Iron</keyword>
<dbReference type="EC" id="4.2.1.3" evidence="2"/>
<evidence type="ECO:0000313" key="3">
    <source>
        <dbReference type="Proteomes" id="UP001567538"/>
    </source>
</evidence>
<dbReference type="AlphaFoldDB" id="A0ABD1G917"/>
<reference evidence="2 3" key="1">
    <citation type="submission" date="2024-06" db="EMBL/GenBank/DDBJ databases">
        <title>A chromosome level genome sequence of Diviner's sage (Salvia divinorum).</title>
        <authorList>
            <person name="Ford S.A."/>
            <person name="Ro D.-K."/>
            <person name="Ness R.W."/>
            <person name="Phillips M.A."/>
        </authorList>
    </citation>
    <scope>NUCLEOTIDE SEQUENCE [LARGE SCALE GENOMIC DNA]</scope>
    <source>
        <strain evidence="2">SAF-2024a</strain>
        <tissue evidence="2">Leaf</tissue>
    </source>
</reference>
<dbReference type="PANTHER" id="PTHR43822:SF2">
    <property type="entry name" value="HOMOACONITASE, MITOCHONDRIAL"/>
    <property type="match status" value="1"/>
</dbReference>
<proteinExistence type="predicted"/>
<keyword evidence="2" id="KW-0456">Lyase</keyword>
<comment type="caution">
    <text evidence="2">The sequence shown here is derived from an EMBL/GenBank/DDBJ whole genome shotgun (WGS) entry which is preliminary data.</text>
</comment>
<name>A0ABD1G917_SALDI</name>
<protein>
    <submittedName>
        <fullName evidence="2">Aconitate hydratase</fullName>
        <ecNumber evidence="2">4.2.1.3</ecNumber>
    </submittedName>
</protein>
<accession>A0ABD1G917</accession>
<dbReference type="PANTHER" id="PTHR43822">
    <property type="entry name" value="HOMOACONITASE, MITOCHONDRIAL-RELATED"/>
    <property type="match status" value="1"/>
</dbReference>
<gene>
    <name evidence="2" type="ORF">AAHA92_24949</name>
</gene>
<evidence type="ECO:0000313" key="2">
    <source>
        <dbReference type="EMBL" id="KAL1540625.1"/>
    </source>
</evidence>
<dbReference type="InterPro" id="IPR015931">
    <property type="entry name" value="Acnase/IPM_dHydase_lsu_aba_1/3"/>
</dbReference>
<sequence length="133" mass="14704">MTHDVCGSGAFGIFKRVWKKCKGLESRKIYNVADFKVNPDYKGVCLMHVLCLVLESFCLSPLTLRFVLDGEMPDYVLAKDLILQMENRMTLCNMVIEAGGRTASSLLAVDATPSSVDKASVLYEPVYCDGQAK</sequence>
<dbReference type="Gene3D" id="3.30.499.10">
    <property type="entry name" value="Aconitase, domain 3"/>
    <property type="match status" value="1"/>
</dbReference>
<dbReference type="SUPFAM" id="SSF53732">
    <property type="entry name" value="Aconitase iron-sulfur domain"/>
    <property type="match status" value="1"/>
</dbReference>
<organism evidence="2 3">
    <name type="scientific">Salvia divinorum</name>
    <name type="common">Maria pastora</name>
    <name type="synonym">Diviner's sage</name>
    <dbReference type="NCBI Taxonomy" id="28513"/>
    <lineage>
        <taxon>Eukaryota</taxon>
        <taxon>Viridiplantae</taxon>
        <taxon>Streptophyta</taxon>
        <taxon>Embryophyta</taxon>
        <taxon>Tracheophyta</taxon>
        <taxon>Spermatophyta</taxon>
        <taxon>Magnoliopsida</taxon>
        <taxon>eudicotyledons</taxon>
        <taxon>Gunneridae</taxon>
        <taxon>Pentapetalae</taxon>
        <taxon>asterids</taxon>
        <taxon>lamiids</taxon>
        <taxon>Lamiales</taxon>
        <taxon>Lamiaceae</taxon>
        <taxon>Nepetoideae</taxon>
        <taxon>Mentheae</taxon>
        <taxon>Salviinae</taxon>
        <taxon>Salvia</taxon>
        <taxon>Salvia subgen. Calosphace</taxon>
    </lineage>
</organism>
<keyword evidence="3" id="KW-1185">Reference proteome</keyword>
<dbReference type="GO" id="GO:0003994">
    <property type="term" value="F:aconitate hydratase activity"/>
    <property type="evidence" value="ECO:0007669"/>
    <property type="project" value="UniProtKB-EC"/>
</dbReference>